<dbReference type="PANTHER" id="PTHR11735">
    <property type="entry name" value="TRNA N6-ADENOSINE THREONYLCARBAMOYLTRANSFERASE"/>
    <property type="match status" value="1"/>
</dbReference>
<dbReference type="CDD" id="cd24032">
    <property type="entry name" value="ASKHA_NBD_TsaB"/>
    <property type="match status" value="1"/>
</dbReference>
<dbReference type="InterPro" id="IPR022496">
    <property type="entry name" value="T6A_TsaB"/>
</dbReference>
<accession>A0ABV2GF18</accession>
<evidence type="ECO:0000259" key="1">
    <source>
        <dbReference type="Pfam" id="PF00814"/>
    </source>
</evidence>
<dbReference type="SUPFAM" id="SSF53067">
    <property type="entry name" value="Actin-like ATPase domain"/>
    <property type="match status" value="2"/>
</dbReference>
<gene>
    <name evidence="2" type="ORF">ABID49_002807</name>
</gene>
<dbReference type="Gene3D" id="3.30.420.40">
    <property type="match status" value="2"/>
</dbReference>
<name>A0ABV2GF18_9BACL</name>
<keyword evidence="3" id="KW-1185">Reference proteome</keyword>
<evidence type="ECO:0000313" key="2">
    <source>
        <dbReference type="EMBL" id="MET3576875.1"/>
    </source>
</evidence>
<evidence type="ECO:0000313" key="3">
    <source>
        <dbReference type="Proteomes" id="UP001549099"/>
    </source>
</evidence>
<sequence>MIWLGLDTSNLPLSAAIVRDGKLLAELNSAVGLNHSEGAMPAVEELFQRAGLQPADLDAVAVSEGPGSYTGVRIGVTIAKTLAWTLGKPLTGVSSLQVLAANVFAPGVMICPLIDARRGNVFAGLYQRSGTGKLEALEEDRHQPFSDLLERLMEERGQVIFLGPGADVHWEAAREALGNRAVRAHAVQDVPRASLLIEEAQDLPPAGDLHRFTPEYRRVTEAEANWRKAQEGKDTHER</sequence>
<comment type="caution">
    <text evidence="2">The sequence shown here is derived from an EMBL/GenBank/DDBJ whole genome shotgun (WGS) entry which is preliminary data.</text>
</comment>
<reference evidence="2 3" key="1">
    <citation type="submission" date="2024-06" db="EMBL/GenBank/DDBJ databases">
        <title>Genomic Encyclopedia of Type Strains, Phase IV (KMG-IV): sequencing the most valuable type-strain genomes for metagenomic binning, comparative biology and taxonomic classification.</title>
        <authorList>
            <person name="Goeker M."/>
        </authorList>
    </citation>
    <scope>NUCLEOTIDE SEQUENCE [LARGE SCALE GENOMIC DNA]</scope>
    <source>
        <strain evidence="2 3">DSM 26128</strain>
    </source>
</reference>
<dbReference type="EMBL" id="JBEPLW010000038">
    <property type="protein sequence ID" value="MET3576875.1"/>
    <property type="molecule type" value="Genomic_DNA"/>
</dbReference>
<dbReference type="InterPro" id="IPR043129">
    <property type="entry name" value="ATPase_NBD"/>
</dbReference>
<dbReference type="NCBIfam" id="TIGR03725">
    <property type="entry name" value="T6A_YeaZ"/>
    <property type="match status" value="1"/>
</dbReference>
<protein>
    <submittedName>
        <fullName evidence="2">tRNA threonylcarbamoyladenosine biosynthesis protein TsaB</fullName>
    </submittedName>
</protein>
<dbReference type="RefSeq" id="WP_354199319.1">
    <property type="nucleotide sequence ID" value="NZ_JBEPLW010000038.1"/>
</dbReference>
<organism evidence="2 3">
    <name type="scientific">Bhargavaea ullalensis</name>
    <dbReference type="NCBI Taxonomy" id="1265685"/>
    <lineage>
        <taxon>Bacteria</taxon>
        <taxon>Bacillati</taxon>
        <taxon>Bacillota</taxon>
        <taxon>Bacilli</taxon>
        <taxon>Bacillales</taxon>
        <taxon>Caryophanaceae</taxon>
        <taxon>Bhargavaea</taxon>
    </lineage>
</organism>
<dbReference type="Proteomes" id="UP001549099">
    <property type="component" value="Unassembled WGS sequence"/>
</dbReference>
<dbReference type="Pfam" id="PF00814">
    <property type="entry name" value="TsaD"/>
    <property type="match status" value="1"/>
</dbReference>
<dbReference type="InterPro" id="IPR000905">
    <property type="entry name" value="Gcp-like_dom"/>
</dbReference>
<proteinExistence type="predicted"/>
<dbReference type="PANTHER" id="PTHR11735:SF11">
    <property type="entry name" value="TRNA THREONYLCARBAMOYLADENOSINE BIOSYNTHESIS PROTEIN TSAB"/>
    <property type="match status" value="1"/>
</dbReference>
<feature type="domain" description="Gcp-like" evidence="1">
    <location>
        <begin position="34"/>
        <end position="149"/>
    </location>
</feature>